<accession>A0A6C0EE41</accession>
<dbReference type="SMART" id="SM00271">
    <property type="entry name" value="DnaJ"/>
    <property type="match status" value="1"/>
</dbReference>
<evidence type="ECO:0000313" key="2">
    <source>
        <dbReference type="EMBL" id="QHT26740.1"/>
    </source>
</evidence>
<dbReference type="Gene3D" id="1.10.287.110">
    <property type="entry name" value="DnaJ domain"/>
    <property type="match status" value="1"/>
</dbReference>
<dbReference type="AlphaFoldDB" id="A0A6C0EE41"/>
<dbReference type="GO" id="GO:0071218">
    <property type="term" value="P:cellular response to misfolded protein"/>
    <property type="evidence" value="ECO:0007669"/>
    <property type="project" value="TreeGrafter"/>
</dbReference>
<protein>
    <recommendedName>
        <fullName evidence="1">J domain-containing protein</fullName>
    </recommendedName>
</protein>
<organism evidence="2">
    <name type="scientific">viral metagenome</name>
    <dbReference type="NCBI Taxonomy" id="1070528"/>
    <lineage>
        <taxon>unclassified sequences</taxon>
        <taxon>metagenomes</taxon>
        <taxon>organismal metagenomes</taxon>
    </lineage>
</organism>
<sequence>MTSCIDIDFFNLKYNLYEILNINENAENNIIKKNYIKLIKNYHPDRNSELEEDIYQHIILANNILLNKNLRAKYDEYIYNKNNNFIDLKNDFNKNINSIKNKSDKSFEMKLNELNKIHGYDENINNDSIIEKFIKFKSNRNEDVIIERNSELKKNNFNDKFLNYKNTNSKLIDHILEYDDNLSDLSIHVIGKNFINLNDIDKLYIEDSVICSNFSSLDKAFKLQPENIDLNKNFNLSIDEKIKLYKNDNNYSNINKKWKK</sequence>
<dbReference type="GO" id="GO:0005789">
    <property type="term" value="C:endoplasmic reticulum membrane"/>
    <property type="evidence" value="ECO:0007669"/>
    <property type="project" value="TreeGrafter"/>
</dbReference>
<name>A0A6C0EE41_9ZZZZ</name>
<dbReference type="GO" id="GO:0030544">
    <property type="term" value="F:Hsp70 protein binding"/>
    <property type="evidence" value="ECO:0007669"/>
    <property type="project" value="TreeGrafter"/>
</dbReference>
<dbReference type="InterPro" id="IPR036869">
    <property type="entry name" value="J_dom_sf"/>
</dbReference>
<dbReference type="PROSITE" id="PS50076">
    <property type="entry name" value="DNAJ_2"/>
    <property type="match status" value="1"/>
</dbReference>
<reference evidence="2" key="1">
    <citation type="journal article" date="2020" name="Nature">
        <title>Giant virus diversity and host interactions through global metagenomics.</title>
        <authorList>
            <person name="Schulz F."/>
            <person name="Roux S."/>
            <person name="Paez-Espino D."/>
            <person name="Jungbluth S."/>
            <person name="Walsh D.A."/>
            <person name="Denef V.J."/>
            <person name="McMahon K.D."/>
            <person name="Konstantinidis K.T."/>
            <person name="Eloe-Fadrosh E.A."/>
            <person name="Kyrpides N.C."/>
            <person name="Woyke T."/>
        </authorList>
    </citation>
    <scope>NUCLEOTIDE SEQUENCE</scope>
    <source>
        <strain evidence="2">GVMAG-M-3300023179-2</strain>
    </source>
</reference>
<dbReference type="Pfam" id="PF00226">
    <property type="entry name" value="DnaJ"/>
    <property type="match status" value="1"/>
</dbReference>
<dbReference type="InterPro" id="IPR001623">
    <property type="entry name" value="DnaJ_domain"/>
</dbReference>
<dbReference type="PANTHER" id="PTHR43908:SF3">
    <property type="entry name" value="AT29763P-RELATED"/>
    <property type="match status" value="1"/>
</dbReference>
<dbReference type="SUPFAM" id="SSF46565">
    <property type="entry name" value="Chaperone J-domain"/>
    <property type="match status" value="1"/>
</dbReference>
<feature type="domain" description="J" evidence="1">
    <location>
        <begin position="15"/>
        <end position="78"/>
    </location>
</feature>
<proteinExistence type="predicted"/>
<dbReference type="InterPro" id="IPR051100">
    <property type="entry name" value="DnaJ_subfamily_B/C"/>
</dbReference>
<evidence type="ECO:0000259" key="1">
    <source>
        <dbReference type="PROSITE" id="PS50076"/>
    </source>
</evidence>
<dbReference type="PANTHER" id="PTHR43908">
    <property type="entry name" value="AT29763P-RELATED"/>
    <property type="match status" value="1"/>
</dbReference>
<dbReference type="PRINTS" id="PR00625">
    <property type="entry name" value="JDOMAIN"/>
</dbReference>
<dbReference type="EMBL" id="MN739801">
    <property type="protein sequence ID" value="QHT26740.1"/>
    <property type="molecule type" value="Genomic_DNA"/>
</dbReference>